<dbReference type="SMART" id="SM01118">
    <property type="entry name" value="CYTH"/>
    <property type="match status" value="1"/>
</dbReference>
<dbReference type="Gene3D" id="2.40.320.10">
    <property type="entry name" value="Hypothetical Protein Pfu-838710-001"/>
    <property type="match status" value="1"/>
</dbReference>
<proteinExistence type="predicted"/>
<dbReference type="PANTHER" id="PTHR39339">
    <property type="entry name" value="SLR1444 PROTEIN"/>
    <property type="match status" value="1"/>
</dbReference>
<dbReference type="InterPro" id="IPR033469">
    <property type="entry name" value="CYTH-like_dom_sf"/>
</dbReference>
<feature type="domain" description="CYTH" evidence="1">
    <location>
        <begin position="6"/>
        <end position="207"/>
    </location>
</feature>
<keyword evidence="4" id="KW-1185">Reference proteome</keyword>
<evidence type="ECO:0000313" key="4">
    <source>
        <dbReference type="Proteomes" id="UP001200110"/>
    </source>
</evidence>
<dbReference type="Pfam" id="PF05235">
    <property type="entry name" value="CHAD"/>
    <property type="match status" value="1"/>
</dbReference>
<reference evidence="3 4" key="1">
    <citation type="submission" date="2022-01" db="EMBL/GenBank/DDBJ databases">
        <authorList>
            <person name="Huang Y."/>
        </authorList>
    </citation>
    <scope>NUCLEOTIDE SEQUENCE [LARGE SCALE GENOMIC DNA]</scope>
    <source>
        <strain evidence="3 4">HY366</strain>
    </source>
</reference>
<evidence type="ECO:0000313" key="3">
    <source>
        <dbReference type="EMBL" id="MCF8589359.1"/>
    </source>
</evidence>
<dbReference type="Pfam" id="PF01928">
    <property type="entry name" value="CYTH"/>
    <property type="match status" value="1"/>
</dbReference>
<comment type="caution">
    <text evidence="3">The sequence shown here is derived from an EMBL/GenBank/DDBJ whole genome shotgun (WGS) entry which is preliminary data.</text>
</comment>
<evidence type="ECO:0000259" key="1">
    <source>
        <dbReference type="PROSITE" id="PS51707"/>
    </source>
</evidence>
<dbReference type="InterPro" id="IPR007899">
    <property type="entry name" value="CHAD_dom"/>
</dbReference>
<dbReference type="SMART" id="SM00880">
    <property type="entry name" value="CHAD"/>
    <property type="match status" value="1"/>
</dbReference>
<feature type="domain" description="CHAD" evidence="2">
    <location>
        <begin position="221"/>
        <end position="498"/>
    </location>
</feature>
<dbReference type="Gene3D" id="1.40.20.10">
    <property type="entry name" value="CHAD domain"/>
    <property type="match status" value="1"/>
</dbReference>
<protein>
    <submittedName>
        <fullName evidence="3">CYTH and CHAD domain-containing protein</fullName>
    </submittedName>
</protein>
<dbReference type="SUPFAM" id="SSF55154">
    <property type="entry name" value="CYTH-like phosphatases"/>
    <property type="match status" value="1"/>
</dbReference>
<sequence>MSAHESLEIELKFDVDAGLPAPELAGLVADGSVGTPQTYLLEATYYDTADTVLARNRTTLRRRAGGVDDGWHLKRPSTVKSARRELGVSFDDAVFDGGVPTVLRDQVASIVRLGELVPIATITTDRTMTSVFDADGRELAVFCEDLVSAESLLPGGGVERWAEWEFELVDGDGPLLARAKAYLREAGARKASSVSKLARAIGPLPAATESRAVESRSVGRKATALDLVVFDLATHRDTLVAYDPLVREDAPDAVHQMRVAARKLRSILTSYPQVLAQGAADPVSTELKLLGGVLGDARDLEVSLETNELMLARENAPADLREALIENERIRRERAVRSMRFALSTDRYLTLLDDLDALIADPTPGLDADSPARDVAAEAIAASYRRLRRAQKALRDFDAWSPEWVEQLHTIRKRAKAARYTAESASTLRRSSFKEIGSYAKAVQTHLGVFHDTVVNRTRLAEVAEHTPLSPAALFVLGRLDAREEARGRKAVKAYRKL</sequence>
<accession>A0ABS9IUX5</accession>
<evidence type="ECO:0000259" key="2">
    <source>
        <dbReference type="PROSITE" id="PS51708"/>
    </source>
</evidence>
<name>A0ABS9IUX5_9ACTN</name>
<dbReference type="Proteomes" id="UP001200110">
    <property type="component" value="Unassembled WGS sequence"/>
</dbReference>
<gene>
    <name evidence="3" type="ORF">L5G33_12895</name>
</gene>
<dbReference type="PROSITE" id="PS51708">
    <property type="entry name" value="CHAD"/>
    <property type="match status" value="1"/>
</dbReference>
<dbReference type="PROSITE" id="PS51707">
    <property type="entry name" value="CYTH"/>
    <property type="match status" value="1"/>
</dbReference>
<dbReference type="InterPro" id="IPR023577">
    <property type="entry name" value="CYTH_domain"/>
</dbReference>
<dbReference type="PANTHER" id="PTHR39339:SF1">
    <property type="entry name" value="CHAD DOMAIN-CONTAINING PROTEIN"/>
    <property type="match status" value="1"/>
</dbReference>
<dbReference type="EMBL" id="JAKKOR010000009">
    <property type="protein sequence ID" value="MCF8589359.1"/>
    <property type="molecule type" value="Genomic_DNA"/>
</dbReference>
<organism evidence="3 4">
    <name type="scientific">Gordonia liuliyuniae</name>
    <dbReference type="NCBI Taxonomy" id="2911517"/>
    <lineage>
        <taxon>Bacteria</taxon>
        <taxon>Bacillati</taxon>
        <taxon>Actinomycetota</taxon>
        <taxon>Actinomycetes</taxon>
        <taxon>Mycobacteriales</taxon>
        <taxon>Gordoniaceae</taxon>
        <taxon>Gordonia</taxon>
    </lineage>
</organism>
<dbReference type="RefSeq" id="WP_236998579.1">
    <property type="nucleotide sequence ID" value="NZ_JAKKOR010000009.1"/>
</dbReference>
<dbReference type="CDD" id="cd07374">
    <property type="entry name" value="CYTH-like_Pase"/>
    <property type="match status" value="1"/>
</dbReference>
<dbReference type="InterPro" id="IPR038186">
    <property type="entry name" value="CHAD_dom_sf"/>
</dbReference>